<proteinExistence type="inferred from homology"/>
<sequence length="112" mass="12796">MSIFESLDGCMQMEWRSYIFDTFRNIYDIWCNKSLVQIKDVTFNNIRGTSNSLVTVNFNCSYSFPCQKINLNDIKLITENNAKPTIASCANAIGHTTDIELPPSFLKPTRES</sequence>
<dbReference type="InterPro" id="IPR012334">
    <property type="entry name" value="Pectin_lyas_fold"/>
</dbReference>
<evidence type="ECO:0000256" key="8">
    <source>
        <dbReference type="RuleBase" id="RU361169"/>
    </source>
</evidence>
<dbReference type="GO" id="GO:0004650">
    <property type="term" value="F:polygalacturonase activity"/>
    <property type="evidence" value="ECO:0007669"/>
    <property type="project" value="InterPro"/>
</dbReference>
<comment type="similarity">
    <text evidence="2 8">Belongs to the glycosyl hydrolase 28 family.</text>
</comment>
<dbReference type="PANTHER" id="PTHR31375">
    <property type="match status" value="1"/>
</dbReference>
<dbReference type="SUPFAM" id="SSF51126">
    <property type="entry name" value="Pectin lyase-like"/>
    <property type="match status" value="1"/>
</dbReference>
<keyword evidence="3" id="KW-0134">Cell wall</keyword>
<dbReference type="Gene3D" id="2.160.20.10">
    <property type="entry name" value="Single-stranded right-handed beta-helix, Pectin lyase-like"/>
    <property type="match status" value="1"/>
</dbReference>
<dbReference type="AlphaFoldDB" id="A0AAN8UC61"/>
<comment type="subcellular location">
    <subcellularLocation>
        <location evidence="1">Secreted</location>
        <location evidence="1">Cell wall</location>
    </subcellularLocation>
</comment>
<evidence type="ECO:0000313" key="10">
    <source>
        <dbReference type="Proteomes" id="UP001371456"/>
    </source>
</evidence>
<organism evidence="9 10">
    <name type="scientific">Solanum bulbocastanum</name>
    <name type="common">Wild potato</name>
    <dbReference type="NCBI Taxonomy" id="147425"/>
    <lineage>
        <taxon>Eukaryota</taxon>
        <taxon>Viridiplantae</taxon>
        <taxon>Streptophyta</taxon>
        <taxon>Embryophyta</taxon>
        <taxon>Tracheophyta</taxon>
        <taxon>Spermatophyta</taxon>
        <taxon>Magnoliopsida</taxon>
        <taxon>eudicotyledons</taxon>
        <taxon>Gunneridae</taxon>
        <taxon>Pentapetalae</taxon>
        <taxon>asterids</taxon>
        <taxon>lamiids</taxon>
        <taxon>Solanales</taxon>
        <taxon>Solanaceae</taxon>
        <taxon>Solanoideae</taxon>
        <taxon>Solaneae</taxon>
        <taxon>Solanum</taxon>
    </lineage>
</organism>
<dbReference type="InterPro" id="IPR011050">
    <property type="entry name" value="Pectin_lyase_fold/virulence"/>
</dbReference>
<evidence type="ECO:0000256" key="7">
    <source>
        <dbReference type="ARBA" id="ARBA00023316"/>
    </source>
</evidence>
<evidence type="ECO:0000256" key="2">
    <source>
        <dbReference type="ARBA" id="ARBA00008834"/>
    </source>
</evidence>
<reference evidence="9 10" key="1">
    <citation type="submission" date="2024-02" db="EMBL/GenBank/DDBJ databases">
        <title>de novo genome assembly of Solanum bulbocastanum strain 11H21.</title>
        <authorList>
            <person name="Hosaka A.J."/>
        </authorList>
    </citation>
    <scope>NUCLEOTIDE SEQUENCE [LARGE SCALE GENOMIC DNA]</scope>
    <source>
        <tissue evidence="9">Young leaves</tissue>
    </source>
</reference>
<keyword evidence="5 8" id="KW-0378">Hydrolase</keyword>
<evidence type="ECO:0008006" key="11">
    <source>
        <dbReference type="Google" id="ProtNLM"/>
    </source>
</evidence>
<evidence type="ECO:0000256" key="3">
    <source>
        <dbReference type="ARBA" id="ARBA00022512"/>
    </source>
</evidence>
<keyword evidence="7" id="KW-0961">Cell wall biogenesis/degradation</keyword>
<dbReference type="GO" id="GO:0071555">
    <property type="term" value="P:cell wall organization"/>
    <property type="evidence" value="ECO:0007669"/>
    <property type="project" value="UniProtKB-KW"/>
</dbReference>
<dbReference type="EMBL" id="JBANQN010000001">
    <property type="protein sequence ID" value="KAK6802716.1"/>
    <property type="molecule type" value="Genomic_DNA"/>
</dbReference>
<evidence type="ECO:0000256" key="6">
    <source>
        <dbReference type="ARBA" id="ARBA00023295"/>
    </source>
</evidence>
<keyword evidence="10" id="KW-1185">Reference proteome</keyword>
<accession>A0AAN8UC61</accession>
<keyword evidence="6 8" id="KW-0326">Glycosidase</keyword>
<dbReference type="InterPro" id="IPR000743">
    <property type="entry name" value="Glyco_hydro_28"/>
</dbReference>
<comment type="caution">
    <text evidence="9">The sequence shown here is derived from an EMBL/GenBank/DDBJ whole genome shotgun (WGS) entry which is preliminary data.</text>
</comment>
<evidence type="ECO:0000256" key="1">
    <source>
        <dbReference type="ARBA" id="ARBA00004191"/>
    </source>
</evidence>
<evidence type="ECO:0000256" key="5">
    <source>
        <dbReference type="ARBA" id="ARBA00022801"/>
    </source>
</evidence>
<evidence type="ECO:0000256" key="4">
    <source>
        <dbReference type="ARBA" id="ARBA00022525"/>
    </source>
</evidence>
<gene>
    <name evidence="9" type="ORF">RDI58_000499</name>
</gene>
<dbReference type="Pfam" id="PF00295">
    <property type="entry name" value="Glyco_hydro_28"/>
    <property type="match status" value="1"/>
</dbReference>
<protein>
    <recommendedName>
        <fullName evidence="11">Exopolygalacturonase</fullName>
    </recommendedName>
</protein>
<dbReference type="Proteomes" id="UP001371456">
    <property type="component" value="Unassembled WGS sequence"/>
</dbReference>
<evidence type="ECO:0000313" key="9">
    <source>
        <dbReference type="EMBL" id="KAK6802716.1"/>
    </source>
</evidence>
<dbReference type="GO" id="GO:0005975">
    <property type="term" value="P:carbohydrate metabolic process"/>
    <property type="evidence" value="ECO:0007669"/>
    <property type="project" value="InterPro"/>
</dbReference>
<keyword evidence="4" id="KW-0964">Secreted</keyword>
<name>A0AAN8UC61_SOLBU</name>